<accession>A0ABQ1DIH1</accession>
<reference evidence="3 4" key="1">
    <citation type="submission" date="2020-05" db="EMBL/GenBank/DDBJ databases">
        <title>Genetic diversity of Pseudomonas cichorii.</title>
        <authorList>
            <person name="Tani S."/>
            <person name="Yagi H."/>
            <person name="Hashimoto S."/>
            <person name="Iiyama K."/>
            <person name="Furuya N."/>
        </authorList>
    </citation>
    <scope>NUCLEOTIDE SEQUENCE [LARGE SCALE GENOMIC DNA]</scope>
    <source>
        <strain evidence="3 4">LMG 2162</strain>
    </source>
</reference>
<keyword evidence="4" id="KW-1185">Reference proteome</keyword>
<sequence>MADTDVQGMLVRIEATTAQLRQELARSESAVANTAQNIDRSLGVVDSAFDRLNVNAREAGHEVTSVFSAIGAANLAAVGSVAGLVALTTSTIDYAKEVKNLSALSNTTVEDFQRWAYGAKSVGVEQDKLGDILKDTNDRVGEFLQRGGGEMADFFKEIAPRIGVTASAFANLSGPQALQLYYSSLEKAGLNQQQMTTYMESVADEATALIPLLRDNGKGFKELGDQAERAGGVISEFNIVRLVEAGKAISAMKDTFAGAANQLTIGLLPGIESVTKSFQELRDNGGAQRLGETIGFLVENIDVLVAALGGKMAAAFAKFAIDAVTSAGAATKAMVTNIATTKASAIAKAEETAASAAAASAKLRESVAAYSAAQAVQLETATRVASLQAAQQTLAYQARLAVGTAEEARYTAALAAIERDLAVAKAAAAAATQRLTVATTASTAAMARDTAATTANAAAQAQAAAAKNVLARAGASLLSILGGPAGIAALAVGVGVAFLAMGSNAQTARTDVNDLKRSVEEVRKEFAQLTRDQQQGALVRVTEQQRDSAQKATEAYDALRTSAQRALVGPRSSEAGAKQFAALTSAMDQARAAGQPLSDTILKVGQQLGIPQKALDGWVKQSETVSSLDVETGLLSARQALYSKQLDDSTKSTKGKTDADIAADNAGKNFQQTLEKQLHTLKDKTKLEEADRFITENKIDPQSALAKQIRETAKAYDAQKDADKAATDAAQKNKSAQSKLEQQLKTAGDAYTKLKEKFDPVSAAADEQQLKTAGDAYTKLKEKFDPVSAAADEQKQKTDELNLLYKSGKISTEEYGKGLQWLKLQYEQTVASSSGLAEAMKYEADLQRQLAVSSASYDQMAAAVGMGDKQADRAQARLALEQDTNNKILALRTQLATATTERQRQALETQIQLTQQYGVRQLDAMQQGYEKLDEAQADWKNGAKSAFQDYLDSAKDVAGQTKTFFTGAFSSMEDSVVSFAETGKFSFADFTKSIIADMGRIAARKASSALLEMLFNAGMSYFSSGSGNGLASGSAGATSSNLGASSAGYSSTYFPQALGGAWSNGVQMFANGGAFETNSILTMPTPFSFGTGDMGIAGEAGPEAIMPLARGADGSLGVQVVGGTPGGSTVVQLSAPMHITVQDRSSEGMELDSAALQQNMQRQMLGVAEKAIADSWRAGGTSYRNSTGRR</sequence>
<dbReference type="Pfam" id="PF09718">
    <property type="entry name" value="Tape_meas_lam_C"/>
    <property type="match status" value="1"/>
</dbReference>
<dbReference type="EMBL" id="BLWA01000002">
    <property type="protein sequence ID" value="GFM90789.1"/>
    <property type="molecule type" value="Genomic_DNA"/>
</dbReference>
<feature type="coiled-coil region" evidence="1">
    <location>
        <begin position="505"/>
        <end position="532"/>
    </location>
</feature>
<keyword evidence="1" id="KW-0175">Coiled coil</keyword>
<evidence type="ECO:0000256" key="1">
    <source>
        <dbReference type="SAM" id="Coils"/>
    </source>
</evidence>
<dbReference type="RefSeq" id="WP_025261074.1">
    <property type="nucleotide sequence ID" value="NZ_BLWA01000002.1"/>
</dbReference>
<feature type="domain" description="Bacteriophage tail tape measure C-terminal" evidence="2">
    <location>
        <begin position="938"/>
        <end position="1011"/>
    </location>
</feature>
<comment type="caution">
    <text evidence="3">The sequence shown here is derived from an EMBL/GenBank/DDBJ whole genome shotgun (WGS) entry which is preliminary data.</text>
</comment>
<dbReference type="InterPro" id="IPR006431">
    <property type="entry name" value="Phage_tape_meas_C"/>
</dbReference>
<proteinExistence type="predicted"/>
<dbReference type="GeneID" id="93660210"/>
<organism evidence="3 4">
    <name type="scientific">Pseudomonas cichorii</name>
    <dbReference type="NCBI Taxonomy" id="36746"/>
    <lineage>
        <taxon>Bacteria</taxon>
        <taxon>Pseudomonadati</taxon>
        <taxon>Pseudomonadota</taxon>
        <taxon>Gammaproteobacteria</taxon>
        <taxon>Pseudomonadales</taxon>
        <taxon>Pseudomonadaceae</taxon>
        <taxon>Pseudomonas</taxon>
    </lineage>
</organism>
<dbReference type="Proteomes" id="UP000614982">
    <property type="component" value="Unassembled WGS sequence"/>
</dbReference>
<gene>
    <name evidence="3" type="ORF">PSCICP_07610</name>
</gene>
<name>A0ABQ1DIH1_PSECI</name>
<protein>
    <recommendedName>
        <fullName evidence="2">Bacteriophage tail tape measure C-terminal domain-containing protein</fullName>
    </recommendedName>
</protein>
<dbReference type="NCBIfam" id="TIGR01541">
    <property type="entry name" value="tape_meas_lam_C"/>
    <property type="match status" value="1"/>
</dbReference>
<evidence type="ECO:0000259" key="2">
    <source>
        <dbReference type="Pfam" id="PF09718"/>
    </source>
</evidence>
<evidence type="ECO:0000313" key="3">
    <source>
        <dbReference type="EMBL" id="GFM90789.1"/>
    </source>
</evidence>
<evidence type="ECO:0000313" key="4">
    <source>
        <dbReference type="Proteomes" id="UP000614982"/>
    </source>
</evidence>